<proteinExistence type="predicted"/>
<sequence>MIRELFKKAPYHFQTPIRWIYGKVPIAIRLGRNFTETYNLLKVSQYWSKEEHESYQLAQLKRLLIHSFENVPYYNKLFNEIGFNPYTFRYLDEMEKIPFLDKETVQNNFESLIAKNIPRKDFILQTTGGTSGNPLKFFIQKKFSLSREWAFMTSQWGRVGFNYRSSKRVLLTNSILPKNKLYLWDYINNCLVIDPYHLTEENIKRIVDKLNDEKIPFIHTYPSAITIICDYIKDTGHNLSYSPKAIFCSSENIYKGQREFIESNLNSRVFSWYGHTEKLVLAGECEKSNLYHIFSEYGYTELVDENNRVIKPPNIRGEIVGTGFNNYVMPLIRYKTGDYSEYAENQLCECGRHYKLLKGVEGRWLQEMLVTSKGNKISITAINMHSDIFDNVKQFQFYQNKPGFCILRIVKKPSYSAQDEANIVKELKKKLTDEISLDIEYVNEIERTSRGKYKFLIQEIDVISNYNS</sequence>
<evidence type="ECO:0000313" key="1">
    <source>
        <dbReference type="EMBL" id="ASS89472.1"/>
    </source>
</evidence>
<evidence type="ECO:0000313" key="2">
    <source>
        <dbReference type="Proteomes" id="UP000214606"/>
    </source>
</evidence>
<dbReference type="InterPro" id="IPR042099">
    <property type="entry name" value="ANL_N_sf"/>
</dbReference>
<dbReference type="SUPFAM" id="SSF56801">
    <property type="entry name" value="Acetyl-CoA synthetase-like"/>
    <property type="match status" value="1"/>
</dbReference>
<dbReference type="PANTHER" id="PTHR36932:SF1">
    <property type="entry name" value="CAPSULAR POLYSACCHARIDE BIOSYNTHESIS PROTEIN"/>
    <property type="match status" value="1"/>
</dbReference>
<accession>A0A223E2L7</accession>
<dbReference type="RefSeq" id="WP_094244682.1">
    <property type="nucleotide sequence ID" value="NZ_CP017703.1"/>
</dbReference>
<dbReference type="AlphaFoldDB" id="A0A223E2L7"/>
<dbReference type="EMBL" id="CP017703">
    <property type="protein sequence ID" value="ASS89472.1"/>
    <property type="molecule type" value="Genomic_DNA"/>
</dbReference>
<gene>
    <name evidence="1" type="ORF">AP3564_03710</name>
</gene>
<dbReference type="Gene3D" id="3.40.50.12780">
    <property type="entry name" value="N-terminal domain of ligase-like"/>
    <property type="match status" value="1"/>
</dbReference>
<organism evidence="1 2">
    <name type="scientific">Aeribacillus pallidus</name>
    <dbReference type="NCBI Taxonomy" id="33936"/>
    <lineage>
        <taxon>Bacteria</taxon>
        <taxon>Bacillati</taxon>
        <taxon>Bacillota</taxon>
        <taxon>Bacilli</taxon>
        <taxon>Bacillales</taxon>
        <taxon>Bacillaceae</taxon>
        <taxon>Aeribacillus</taxon>
    </lineage>
</organism>
<dbReference type="PANTHER" id="PTHR36932">
    <property type="entry name" value="CAPSULAR POLYSACCHARIDE BIOSYNTHESIS PROTEIN"/>
    <property type="match status" value="1"/>
</dbReference>
<dbReference type="Proteomes" id="UP000214606">
    <property type="component" value="Chromosome"/>
</dbReference>
<dbReference type="KEGG" id="apak:AP3564_03710"/>
<reference evidence="1 2" key="1">
    <citation type="submission" date="2016-10" db="EMBL/GenBank/DDBJ databases">
        <title>The whole genome sequencing and assembly of Aeribacillus pallidus KCTC3564 strain.</title>
        <authorList>
            <person name="Lee Y.-J."/>
            <person name="Park M.-K."/>
            <person name="Yi H."/>
            <person name="Bahn Y.-S."/>
            <person name="Kim J.F."/>
            <person name="Lee D.-W."/>
        </authorList>
    </citation>
    <scope>NUCLEOTIDE SEQUENCE [LARGE SCALE GENOMIC DNA]</scope>
    <source>
        <strain evidence="1 2">KCTC3564</strain>
    </source>
</reference>
<dbReference type="InterPro" id="IPR053158">
    <property type="entry name" value="CapK_Type1_Caps_Biosynth"/>
</dbReference>
<name>A0A223E2L7_9BACI</name>
<protein>
    <submittedName>
        <fullName evidence="1">Uncharacterized protein</fullName>
    </submittedName>
</protein>